<dbReference type="Gene3D" id="1.10.150.50">
    <property type="entry name" value="Transcription Factor, Ets-1"/>
    <property type="match status" value="1"/>
</dbReference>
<keyword evidence="7" id="KW-1185">Reference proteome</keyword>
<dbReference type="SMART" id="SM00454">
    <property type="entry name" value="SAM"/>
    <property type="match status" value="1"/>
</dbReference>
<organism evidence="6 7">
    <name type="scientific">Scylla paramamosain</name>
    <name type="common">Mud crab</name>
    <dbReference type="NCBI Taxonomy" id="85552"/>
    <lineage>
        <taxon>Eukaryota</taxon>
        <taxon>Metazoa</taxon>
        <taxon>Ecdysozoa</taxon>
        <taxon>Arthropoda</taxon>
        <taxon>Crustacea</taxon>
        <taxon>Multicrustacea</taxon>
        <taxon>Malacostraca</taxon>
        <taxon>Eumalacostraca</taxon>
        <taxon>Eucarida</taxon>
        <taxon>Decapoda</taxon>
        <taxon>Pleocyemata</taxon>
        <taxon>Brachyura</taxon>
        <taxon>Eubrachyura</taxon>
        <taxon>Portunoidea</taxon>
        <taxon>Portunidae</taxon>
        <taxon>Portuninae</taxon>
        <taxon>Scylla</taxon>
    </lineage>
</organism>
<dbReference type="PROSITE" id="PS50088">
    <property type="entry name" value="ANK_REPEAT"/>
    <property type="match status" value="7"/>
</dbReference>
<dbReference type="InterPro" id="IPR002110">
    <property type="entry name" value="Ankyrin_rpt"/>
</dbReference>
<evidence type="ECO:0000256" key="2">
    <source>
        <dbReference type="ARBA" id="ARBA00023043"/>
    </source>
</evidence>
<dbReference type="GO" id="GO:0045087">
    <property type="term" value="P:innate immune response"/>
    <property type="evidence" value="ECO:0007669"/>
    <property type="project" value="TreeGrafter"/>
</dbReference>
<feature type="repeat" description="ANK" evidence="3">
    <location>
        <begin position="103"/>
        <end position="135"/>
    </location>
</feature>
<dbReference type="GO" id="GO:0005737">
    <property type="term" value="C:cytoplasm"/>
    <property type="evidence" value="ECO:0007669"/>
    <property type="project" value="TreeGrafter"/>
</dbReference>
<dbReference type="PROSITE" id="PS50297">
    <property type="entry name" value="ANK_REP_REGION"/>
    <property type="match status" value="6"/>
</dbReference>
<feature type="repeat" description="ANK" evidence="3">
    <location>
        <begin position="70"/>
        <end position="102"/>
    </location>
</feature>
<feature type="repeat" description="ANK" evidence="3">
    <location>
        <begin position="37"/>
        <end position="69"/>
    </location>
</feature>
<feature type="repeat" description="ANK" evidence="3">
    <location>
        <begin position="305"/>
        <end position="337"/>
    </location>
</feature>
<keyword evidence="2 3" id="KW-0040">ANK repeat</keyword>
<comment type="caution">
    <text evidence="6">The sequence shown here is derived from an EMBL/GenBank/DDBJ whole genome shotgun (WGS) entry which is preliminary data.</text>
</comment>
<dbReference type="Gene3D" id="1.25.40.20">
    <property type="entry name" value="Ankyrin repeat-containing domain"/>
    <property type="match status" value="4"/>
</dbReference>
<evidence type="ECO:0000259" key="5">
    <source>
        <dbReference type="PROSITE" id="PS50105"/>
    </source>
</evidence>
<name>A0AAW0TEQ0_SCYPA</name>
<dbReference type="Pfam" id="PF00023">
    <property type="entry name" value="Ank"/>
    <property type="match status" value="1"/>
</dbReference>
<dbReference type="InterPro" id="IPR051631">
    <property type="entry name" value="Ankyrin-KH/SAM_domain"/>
</dbReference>
<dbReference type="SUPFAM" id="SSF47769">
    <property type="entry name" value="SAM/Pointed domain"/>
    <property type="match status" value="1"/>
</dbReference>
<feature type="repeat" description="ANK" evidence="3">
    <location>
        <begin position="271"/>
        <end position="303"/>
    </location>
</feature>
<evidence type="ECO:0000256" key="4">
    <source>
        <dbReference type="SAM" id="MobiDB-lite"/>
    </source>
</evidence>
<sequence length="686" mass="73070">MDADPVQAFHRAAEQGDLTSVQGFLNAGLDVDCPDYDNNTALHIAAANDHEVLVSFLLEHQADCEATNNLGWTPLMQAARHGHMDVVVLLVQAGAAVDRRNRLGMTALMLASVSGHMGTIRELIDANADFDPEPSIATCQVTPLMIAAQHGNDALVRLYLDKGVSANKATPSTSITPLMFSAAGGSLSTAQILLDRGADPNALSACDITALDVATICNRTDISNCLQERTSHHKKKGALCDIMDASRRGDLKAVQEILLADPTQCQVPTADGATPLMVAAMMGHKQVAQVLVQYGAHLDAQDHKNGWTALMQAIYHRQTSMAKFLVQCGADIGKVTHRGYTAYDFATEMLDTEMMRIFVEAQMNSLGLGSPSTFGQPTKHLPDGSSKLGLKHWWNRVSNKFNRVKPQRLPPSPEPDSLGDLSLVPPLAPIQYDPILPQEVPLPPLMDFGANSIHVLDTLKSMVPPHISSTDGKPNLAPKAMRPGRKILPKGDMEHPRHATNSRLLKWSMGSGGPSPGSSLSGPSPQSSGEARSLGSLLKGKGDHTAHGREHLHKKSDNEVLVSSLDSGGSGGSSLKTVTSSKSSKSSKSSRSTSTLVPPEPGADQEPSPAASTPLTLSLGSGQLAEVLQKLSLDQYLDVFLEQEVDLDAFLELSDADLRDIGISSPSARHDILAASACLRAKLPSP</sequence>
<dbReference type="InterPro" id="IPR013761">
    <property type="entry name" value="SAM/pointed_sf"/>
</dbReference>
<dbReference type="AlphaFoldDB" id="A0AAW0TEQ0"/>
<evidence type="ECO:0000256" key="3">
    <source>
        <dbReference type="PROSITE-ProRule" id="PRU00023"/>
    </source>
</evidence>
<dbReference type="InterPro" id="IPR001660">
    <property type="entry name" value="SAM"/>
</dbReference>
<dbReference type="EMBL" id="JARAKH010000031">
    <property type="protein sequence ID" value="KAK8385925.1"/>
    <property type="molecule type" value="Genomic_DNA"/>
</dbReference>
<dbReference type="Pfam" id="PF00536">
    <property type="entry name" value="SAM_1"/>
    <property type="match status" value="1"/>
</dbReference>
<accession>A0AAW0TEQ0</accession>
<feature type="compositionally biased region" description="Low complexity" evidence="4">
    <location>
        <begin position="516"/>
        <end position="529"/>
    </location>
</feature>
<dbReference type="PANTHER" id="PTHR23206">
    <property type="entry name" value="MASK PROTEIN"/>
    <property type="match status" value="1"/>
</dbReference>
<reference evidence="6 7" key="1">
    <citation type="submission" date="2023-03" db="EMBL/GenBank/DDBJ databases">
        <title>High-quality genome of Scylla paramamosain provides insights in environmental adaptation.</title>
        <authorList>
            <person name="Zhang L."/>
        </authorList>
    </citation>
    <scope>NUCLEOTIDE SEQUENCE [LARGE SCALE GENOMIC DNA]</scope>
    <source>
        <strain evidence="6">LZ_2023a</strain>
        <tissue evidence="6">Muscle</tissue>
    </source>
</reference>
<dbReference type="Pfam" id="PF12796">
    <property type="entry name" value="Ank_2"/>
    <property type="match status" value="3"/>
</dbReference>
<feature type="repeat" description="ANK" evidence="3">
    <location>
        <begin position="139"/>
        <end position="171"/>
    </location>
</feature>
<evidence type="ECO:0000313" key="6">
    <source>
        <dbReference type="EMBL" id="KAK8385925.1"/>
    </source>
</evidence>
<feature type="region of interest" description="Disordered" evidence="4">
    <location>
        <begin position="465"/>
        <end position="614"/>
    </location>
</feature>
<dbReference type="PRINTS" id="PR01415">
    <property type="entry name" value="ANKYRIN"/>
</dbReference>
<protein>
    <recommendedName>
        <fullName evidence="5">SAM domain-containing protein</fullName>
    </recommendedName>
</protein>
<feature type="domain" description="SAM" evidence="5">
    <location>
        <begin position="619"/>
        <end position="682"/>
    </location>
</feature>
<evidence type="ECO:0000256" key="1">
    <source>
        <dbReference type="ARBA" id="ARBA00022737"/>
    </source>
</evidence>
<feature type="repeat" description="ANK" evidence="3">
    <location>
        <begin position="173"/>
        <end position="205"/>
    </location>
</feature>
<dbReference type="InterPro" id="IPR036770">
    <property type="entry name" value="Ankyrin_rpt-contain_sf"/>
</dbReference>
<keyword evidence="1" id="KW-0677">Repeat</keyword>
<dbReference type="Proteomes" id="UP001487740">
    <property type="component" value="Unassembled WGS sequence"/>
</dbReference>
<feature type="compositionally biased region" description="Basic and acidic residues" evidence="4">
    <location>
        <begin position="540"/>
        <end position="549"/>
    </location>
</feature>
<evidence type="ECO:0000313" key="7">
    <source>
        <dbReference type="Proteomes" id="UP001487740"/>
    </source>
</evidence>
<dbReference type="SUPFAM" id="SSF48403">
    <property type="entry name" value="Ankyrin repeat"/>
    <property type="match status" value="1"/>
</dbReference>
<feature type="compositionally biased region" description="Low complexity" evidence="4">
    <location>
        <begin position="560"/>
        <end position="597"/>
    </location>
</feature>
<gene>
    <name evidence="6" type="ORF">O3P69_010583</name>
</gene>
<proteinExistence type="predicted"/>
<dbReference type="PROSITE" id="PS50105">
    <property type="entry name" value="SAM_DOMAIN"/>
    <property type="match status" value="1"/>
</dbReference>
<dbReference type="PANTHER" id="PTHR23206:SF5">
    <property type="entry name" value="ANKYRIN REPEAT AND KH DOMAIN-CONTAINING PROTEIN 1"/>
    <property type="match status" value="1"/>
</dbReference>
<dbReference type="SMART" id="SM00248">
    <property type="entry name" value="ANK"/>
    <property type="match status" value="9"/>
</dbReference>